<dbReference type="KEGG" id="nsl:BOX37_12005"/>
<dbReference type="Proteomes" id="UP000183810">
    <property type="component" value="Chromosome"/>
</dbReference>
<sequence length="354" mass="37611">MATIDLSPTLSRFRFPTAPLGARAERAPWHGPLLVNSALMATLVVVSIVGMLVDDRMLLGESVWLKPAKFGLAFGLYGVTLAWILRLPHRGRRATWWLGTVFAVTGVLDVGFIAVQAARGTFSHFNTATDPVNQIGQQVFSAGVPGLLLANLVLAVIISWQKLADRPTRIALKAGLWLAVTGMMLGYLMGFTGPQLVRQADGTVVGLMAGHTVRPDAPADAARDGVGAMPITHWSTSGGDLRVPHFVGLHGIQVLLVLAVVLVALAPRYRWLRAESTRAALLVVAVLGYFGLLTLVLWQALRGQPLTSPDFATAGASTALALLVAGGVTVVYLRAREELSSTEPAIVENQLPAG</sequence>
<keyword evidence="1" id="KW-0812">Transmembrane</keyword>
<feature type="transmembrane region" description="Helical" evidence="1">
    <location>
        <begin position="279"/>
        <end position="299"/>
    </location>
</feature>
<keyword evidence="3" id="KW-1185">Reference proteome</keyword>
<dbReference type="EMBL" id="CP018082">
    <property type="protein sequence ID" value="APE34558.1"/>
    <property type="molecule type" value="Genomic_DNA"/>
</dbReference>
<evidence type="ECO:0000256" key="1">
    <source>
        <dbReference type="SAM" id="Phobius"/>
    </source>
</evidence>
<reference evidence="2" key="1">
    <citation type="submission" date="2016-11" db="EMBL/GenBank/DDBJ databases">
        <authorList>
            <person name="Jaros S."/>
            <person name="Januszkiewicz K."/>
            <person name="Wedrychowicz H."/>
        </authorList>
    </citation>
    <scope>NUCLEOTIDE SEQUENCE [LARGE SCALE GENOMIC DNA]</scope>
    <source>
        <strain evidence="2">Y48</strain>
    </source>
</reference>
<accession>A0A1J0VRA3</accession>
<protein>
    <submittedName>
        <fullName evidence="2">Uncharacterized protein</fullName>
    </submittedName>
</protein>
<evidence type="ECO:0000313" key="3">
    <source>
        <dbReference type="Proteomes" id="UP000183810"/>
    </source>
</evidence>
<feature type="transmembrane region" description="Helical" evidence="1">
    <location>
        <begin position="33"/>
        <end position="53"/>
    </location>
</feature>
<dbReference type="AlphaFoldDB" id="A0A1J0VRA3"/>
<keyword evidence="1" id="KW-1133">Transmembrane helix</keyword>
<dbReference type="OrthoDB" id="343560at2"/>
<feature type="transmembrane region" description="Helical" evidence="1">
    <location>
        <begin position="68"/>
        <end position="85"/>
    </location>
</feature>
<feature type="transmembrane region" description="Helical" evidence="1">
    <location>
        <begin position="97"/>
        <end position="118"/>
    </location>
</feature>
<evidence type="ECO:0000313" key="2">
    <source>
        <dbReference type="EMBL" id="APE34558.1"/>
    </source>
</evidence>
<feature type="transmembrane region" description="Helical" evidence="1">
    <location>
        <begin position="170"/>
        <end position="189"/>
    </location>
</feature>
<feature type="transmembrane region" description="Helical" evidence="1">
    <location>
        <begin position="311"/>
        <end position="333"/>
    </location>
</feature>
<keyword evidence="1" id="KW-0472">Membrane</keyword>
<name>A0A1J0VRA3_9NOCA</name>
<feature type="transmembrane region" description="Helical" evidence="1">
    <location>
        <begin position="247"/>
        <end position="267"/>
    </location>
</feature>
<gene>
    <name evidence="2" type="ORF">BOX37_12005</name>
</gene>
<proteinExistence type="predicted"/>
<dbReference type="RefSeq" id="WP_071927742.1">
    <property type="nucleotide sequence ID" value="NZ_CP018082.1"/>
</dbReference>
<feature type="transmembrane region" description="Helical" evidence="1">
    <location>
        <begin position="138"/>
        <end position="158"/>
    </location>
</feature>
<organism evidence="2 3">
    <name type="scientific">Nocardia mangyaensis</name>
    <dbReference type="NCBI Taxonomy" id="2213200"/>
    <lineage>
        <taxon>Bacteria</taxon>
        <taxon>Bacillati</taxon>
        <taxon>Actinomycetota</taxon>
        <taxon>Actinomycetes</taxon>
        <taxon>Mycobacteriales</taxon>
        <taxon>Nocardiaceae</taxon>
        <taxon>Nocardia</taxon>
    </lineage>
</organism>